<dbReference type="RefSeq" id="XP_020845106.1">
    <property type="nucleotide sequence ID" value="XM_020989447.1"/>
</dbReference>
<dbReference type="GO" id="GO:0016020">
    <property type="term" value="C:membrane"/>
    <property type="evidence" value="ECO:0007669"/>
    <property type="project" value="UniProtKB-SubCell"/>
</dbReference>
<evidence type="ECO:0000256" key="3">
    <source>
        <dbReference type="ARBA" id="ARBA00022989"/>
    </source>
</evidence>
<keyword evidence="2 5" id="KW-0812">Transmembrane</keyword>
<dbReference type="GeneID" id="110210464"/>
<evidence type="ECO:0000256" key="2">
    <source>
        <dbReference type="ARBA" id="ARBA00022692"/>
    </source>
</evidence>
<feature type="transmembrane region" description="Helical" evidence="7">
    <location>
        <begin position="98"/>
        <end position="121"/>
    </location>
</feature>
<dbReference type="PROSITE" id="PS51225">
    <property type="entry name" value="MARVEL"/>
    <property type="match status" value="1"/>
</dbReference>
<evidence type="ECO:0000256" key="5">
    <source>
        <dbReference type="PROSITE-ProRule" id="PRU00581"/>
    </source>
</evidence>
<dbReference type="PANTHER" id="PTHR22776">
    <property type="entry name" value="MARVEL-CONTAINING POTENTIAL LIPID RAFT-ASSOCIATED PROTEIN"/>
    <property type="match status" value="1"/>
</dbReference>
<accession>A0A6P5KKX2</accession>
<proteinExistence type="predicted"/>
<dbReference type="InParanoid" id="A0A6P5KKX2"/>
<dbReference type="KEGG" id="pcw:110210464"/>
<protein>
    <submittedName>
        <fullName evidence="10">CKLF-like MARVEL transmembrane domain-containing protein 1 isoform X1</fullName>
    </submittedName>
</protein>
<evidence type="ECO:0000256" key="6">
    <source>
        <dbReference type="SAM" id="MobiDB-lite"/>
    </source>
</evidence>
<evidence type="ECO:0000313" key="9">
    <source>
        <dbReference type="Proteomes" id="UP000515140"/>
    </source>
</evidence>
<reference evidence="10" key="1">
    <citation type="submission" date="2025-08" db="UniProtKB">
        <authorList>
            <consortium name="RefSeq"/>
        </authorList>
    </citation>
    <scope>IDENTIFICATION</scope>
    <source>
        <tissue evidence="10">Spleen</tissue>
    </source>
</reference>
<feature type="transmembrane region" description="Helical" evidence="7">
    <location>
        <begin position="65"/>
        <end position="86"/>
    </location>
</feature>
<name>A0A6P5KKX2_PHACI</name>
<keyword evidence="4 5" id="KW-0472">Membrane</keyword>
<evidence type="ECO:0000256" key="7">
    <source>
        <dbReference type="SAM" id="Phobius"/>
    </source>
</evidence>
<keyword evidence="3 7" id="KW-1133">Transmembrane helix</keyword>
<comment type="subcellular location">
    <subcellularLocation>
        <location evidence="1">Membrane</location>
        <topology evidence="1">Multi-pass membrane protein</topology>
    </subcellularLocation>
</comment>
<organism evidence="9 10">
    <name type="scientific">Phascolarctos cinereus</name>
    <name type="common">Koala</name>
    <dbReference type="NCBI Taxonomy" id="38626"/>
    <lineage>
        <taxon>Eukaryota</taxon>
        <taxon>Metazoa</taxon>
        <taxon>Chordata</taxon>
        <taxon>Craniata</taxon>
        <taxon>Vertebrata</taxon>
        <taxon>Euteleostomi</taxon>
        <taxon>Mammalia</taxon>
        <taxon>Metatheria</taxon>
        <taxon>Diprotodontia</taxon>
        <taxon>Phascolarctidae</taxon>
        <taxon>Phascolarctos</taxon>
    </lineage>
</organism>
<dbReference type="AlphaFoldDB" id="A0A6P5KKX2"/>
<feature type="transmembrane region" description="Helical" evidence="7">
    <location>
        <begin position="43"/>
        <end position="59"/>
    </location>
</feature>
<feature type="transmembrane region" description="Helical" evidence="7">
    <location>
        <begin position="127"/>
        <end position="148"/>
    </location>
</feature>
<dbReference type="Proteomes" id="UP000515140">
    <property type="component" value="Unplaced"/>
</dbReference>
<dbReference type="PANTHER" id="PTHR22776:SF43">
    <property type="entry name" value="CKLF-LIKE MARVEL TRANSMEMBRANE DOMAIN-CONTAINING PROTEIN 1"/>
    <property type="match status" value="1"/>
</dbReference>
<dbReference type="InterPro" id="IPR008253">
    <property type="entry name" value="Marvel"/>
</dbReference>
<keyword evidence="9" id="KW-1185">Reference proteome</keyword>
<evidence type="ECO:0000259" key="8">
    <source>
        <dbReference type="PROSITE" id="PS51225"/>
    </source>
</evidence>
<feature type="region of interest" description="Disordered" evidence="6">
    <location>
        <begin position="172"/>
        <end position="196"/>
    </location>
</feature>
<feature type="domain" description="MARVEL" evidence="8">
    <location>
        <begin position="33"/>
        <end position="153"/>
    </location>
</feature>
<gene>
    <name evidence="10" type="primary">LOC110210464</name>
</gene>
<feature type="compositionally biased region" description="Basic and acidic residues" evidence="6">
    <location>
        <begin position="172"/>
        <end position="190"/>
    </location>
</feature>
<evidence type="ECO:0000256" key="4">
    <source>
        <dbReference type="ARBA" id="ARBA00023136"/>
    </source>
</evidence>
<dbReference type="InterPro" id="IPR050578">
    <property type="entry name" value="MARVEL-CKLF_proteins"/>
</dbReference>
<evidence type="ECO:0000313" key="10">
    <source>
        <dbReference type="RefSeq" id="XP_020845106.1"/>
    </source>
</evidence>
<sequence length="196" mass="21795">MNKVKESKAIKMRQRAEGRQKVHPKVTRTAFHYLLSGSGVLKTLRLCFVLGAAISFIIAPAHESYIAILLLECCIVLSFIIIYVLGLHHLLLCILWPIFDIFNCLLTGTFLIIIGILVLWEEGTDEYIISGAACCFTAAGVCILEVACQGGRLWYNKWKTAVKDNRLAGKDMKKETSDTTGEKAVAEERGAMAMRK</sequence>
<evidence type="ECO:0000256" key="1">
    <source>
        <dbReference type="ARBA" id="ARBA00004141"/>
    </source>
</evidence>
<dbReference type="FunCoup" id="A0A6P5KKX2">
    <property type="interactions" value="1"/>
</dbReference>